<organism evidence="5 6">
    <name type="scientific">Candidatus Saganbacteria bacterium CG08_land_8_20_14_0_20_45_16</name>
    <dbReference type="NCBI Taxonomy" id="2014293"/>
    <lineage>
        <taxon>Bacteria</taxon>
        <taxon>Bacillati</taxon>
        <taxon>Saganbacteria</taxon>
    </lineage>
</organism>
<dbReference type="Proteomes" id="UP000231343">
    <property type="component" value="Unassembled WGS sequence"/>
</dbReference>
<evidence type="ECO:0000256" key="2">
    <source>
        <dbReference type="ARBA" id="ARBA00022448"/>
    </source>
</evidence>
<dbReference type="Gene3D" id="3.90.76.10">
    <property type="entry name" value="Dipeptide-binding Protein, Domain 1"/>
    <property type="match status" value="1"/>
</dbReference>
<name>A0A2H0XZJ6_UNCSA</name>
<protein>
    <submittedName>
        <fullName evidence="5">Peptide-binding protein</fullName>
    </submittedName>
</protein>
<dbReference type="Gene3D" id="3.10.105.10">
    <property type="entry name" value="Dipeptide-binding Protein, Domain 3"/>
    <property type="match status" value="1"/>
</dbReference>
<evidence type="ECO:0000256" key="3">
    <source>
        <dbReference type="ARBA" id="ARBA00022729"/>
    </source>
</evidence>
<gene>
    <name evidence="5" type="ORF">COT42_02865</name>
</gene>
<dbReference type="AlphaFoldDB" id="A0A2H0XZJ6"/>
<comment type="caution">
    <text evidence="5">The sequence shown here is derived from an EMBL/GenBank/DDBJ whole genome shotgun (WGS) entry which is preliminary data.</text>
</comment>
<accession>A0A2H0XZJ6</accession>
<dbReference type="GO" id="GO:1904680">
    <property type="term" value="F:peptide transmembrane transporter activity"/>
    <property type="evidence" value="ECO:0007669"/>
    <property type="project" value="TreeGrafter"/>
</dbReference>
<comment type="similarity">
    <text evidence="1">Belongs to the bacterial solute-binding protein 5 family.</text>
</comment>
<dbReference type="GO" id="GO:0015833">
    <property type="term" value="P:peptide transport"/>
    <property type="evidence" value="ECO:0007669"/>
    <property type="project" value="TreeGrafter"/>
</dbReference>
<dbReference type="InterPro" id="IPR039424">
    <property type="entry name" value="SBP_5"/>
</dbReference>
<dbReference type="SUPFAM" id="SSF53850">
    <property type="entry name" value="Periplasmic binding protein-like II"/>
    <property type="match status" value="1"/>
</dbReference>
<dbReference type="PIRSF" id="PIRSF002741">
    <property type="entry name" value="MppA"/>
    <property type="match status" value="1"/>
</dbReference>
<reference evidence="5 6" key="1">
    <citation type="submission" date="2017-09" db="EMBL/GenBank/DDBJ databases">
        <title>Depth-based differentiation of microbial function through sediment-hosted aquifers and enrichment of novel symbionts in the deep terrestrial subsurface.</title>
        <authorList>
            <person name="Probst A.J."/>
            <person name="Ladd B."/>
            <person name="Jarett J.K."/>
            <person name="Geller-Mcgrath D.E."/>
            <person name="Sieber C.M."/>
            <person name="Emerson J.B."/>
            <person name="Anantharaman K."/>
            <person name="Thomas B.C."/>
            <person name="Malmstrom R."/>
            <person name="Stieglmeier M."/>
            <person name="Klingl A."/>
            <person name="Woyke T."/>
            <person name="Ryan C.M."/>
            <person name="Banfield J.F."/>
        </authorList>
    </citation>
    <scope>NUCLEOTIDE SEQUENCE [LARGE SCALE GENOMIC DNA]</scope>
    <source>
        <strain evidence="5">CG08_land_8_20_14_0_20_45_16</strain>
    </source>
</reference>
<evidence type="ECO:0000256" key="1">
    <source>
        <dbReference type="ARBA" id="ARBA00005695"/>
    </source>
</evidence>
<dbReference type="PANTHER" id="PTHR30290:SF9">
    <property type="entry name" value="OLIGOPEPTIDE-BINDING PROTEIN APPA"/>
    <property type="match status" value="1"/>
</dbReference>
<dbReference type="EMBL" id="PEYM01000054">
    <property type="protein sequence ID" value="PIS30484.1"/>
    <property type="molecule type" value="Genomic_DNA"/>
</dbReference>
<sequence length="543" mass="60810">MYKQELAPHCCLGRLKKFAVLVAVLFCFIGLSFLLGCAGQPTTKTKLIKLPDPAQADPNGKLVFSLLGEVSILNPILSTDTSSSAVEGTIFTGLTRINEKLEVVPDLARSWEVSADGKVWTFYLRQDVKWHDGVPFTADDVVFTFNAILNPKVNSVRRSDYIIDDQPIKFKVLNNFTVQAILPKPFAPFLVRSGISLIPRHLLAGQDINTAKFNRQPVGTGPFKFKEWVTGNQLTVERNNDYYLGRPQLAAIIFKIIPDENSQLVALEAGEIDEAGIPPKDYARLKAMDGLNVFESDNLGYTYLGFNLAQPKFCDKRIRQALAYATDREQLVRIIFKGLASPAYAPSAPISWAYSDEVAKYPYNLQKARELLRVAGAENLEFTILVNQGNKEREKAAVILQQQYKKIGVKVTIRVMEWLALLKIINSPNGPKDFDAILMGWSLGLDPDSYSIWHSSQYPKGFNFINYNNPEADRLLAAGRTTIERSKRQEIYAKLWQTIALDQPYILLWYPKGVVGVRERVGGLSEPGPAGLFLNLQDVFVTK</sequence>
<dbReference type="InterPro" id="IPR000914">
    <property type="entry name" value="SBP_5_dom"/>
</dbReference>
<evidence type="ECO:0000259" key="4">
    <source>
        <dbReference type="Pfam" id="PF00496"/>
    </source>
</evidence>
<proteinExistence type="inferred from homology"/>
<dbReference type="Gene3D" id="3.40.190.10">
    <property type="entry name" value="Periplasmic binding protein-like II"/>
    <property type="match status" value="1"/>
</dbReference>
<keyword evidence="3" id="KW-0732">Signal</keyword>
<keyword evidence="2" id="KW-0813">Transport</keyword>
<dbReference type="InterPro" id="IPR030678">
    <property type="entry name" value="Peptide/Ni-bd"/>
</dbReference>
<dbReference type="GO" id="GO:0043190">
    <property type="term" value="C:ATP-binding cassette (ABC) transporter complex"/>
    <property type="evidence" value="ECO:0007669"/>
    <property type="project" value="InterPro"/>
</dbReference>
<dbReference type="PANTHER" id="PTHR30290">
    <property type="entry name" value="PERIPLASMIC BINDING COMPONENT OF ABC TRANSPORTER"/>
    <property type="match status" value="1"/>
</dbReference>
<dbReference type="GO" id="GO:0042597">
    <property type="term" value="C:periplasmic space"/>
    <property type="evidence" value="ECO:0007669"/>
    <property type="project" value="UniProtKB-ARBA"/>
</dbReference>
<dbReference type="Pfam" id="PF00496">
    <property type="entry name" value="SBP_bac_5"/>
    <property type="match status" value="1"/>
</dbReference>
<feature type="domain" description="Solute-binding protein family 5" evidence="4">
    <location>
        <begin position="102"/>
        <end position="455"/>
    </location>
</feature>
<evidence type="ECO:0000313" key="5">
    <source>
        <dbReference type="EMBL" id="PIS30484.1"/>
    </source>
</evidence>
<dbReference type="CDD" id="cd08514">
    <property type="entry name" value="PBP2_AppA_like"/>
    <property type="match status" value="1"/>
</dbReference>
<evidence type="ECO:0000313" key="6">
    <source>
        <dbReference type="Proteomes" id="UP000231343"/>
    </source>
</evidence>